<dbReference type="EMBL" id="FQVC01000001">
    <property type="protein sequence ID" value="SHE50218.1"/>
    <property type="molecule type" value="Genomic_DNA"/>
</dbReference>
<organism evidence="1 2">
    <name type="scientific">Devosia limi DSM 17137</name>
    <dbReference type="NCBI Taxonomy" id="1121477"/>
    <lineage>
        <taxon>Bacteria</taxon>
        <taxon>Pseudomonadati</taxon>
        <taxon>Pseudomonadota</taxon>
        <taxon>Alphaproteobacteria</taxon>
        <taxon>Hyphomicrobiales</taxon>
        <taxon>Devosiaceae</taxon>
        <taxon>Devosia</taxon>
    </lineage>
</organism>
<reference evidence="1 2" key="1">
    <citation type="submission" date="2016-11" db="EMBL/GenBank/DDBJ databases">
        <authorList>
            <person name="Jaros S."/>
            <person name="Januszkiewicz K."/>
            <person name="Wedrychowicz H."/>
        </authorList>
    </citation>
    <scope>NUCLEOTIDE SEQUENCE [LARGE SCALE GENOMIC DNA]</scope>
    <source>
        <strain evidence="1 2">DSM 17137</strain>
    </source>
</reference>
<protein>
    <submittedName>
        <fullName evidence="1">Uncharacterized protein</fullName>
    </submittedName>
</protein>
<dbReference type="Proteomes" id="UP000184533">
    <property type="component" value="Unassembled WGS sequence"/>
</dbReference>
<name>A0A1M4U0G6_9HYPH</name>
<evidence type="ECO:0000313" key="2">
    <source>
        <dbReference type="Proteomes" id="UP000184533"/>
    </source>
</evidence>
<gene>
    <name evidence="1" type="ORF">SAMN02745223_00567</name>
</gene>
<accession>A0A1M4U0G6</accession>
<dbReference type="AlphaFoldDB" id="A0A1M4U0G6"/>
<proteinExistence type="predicted"/>
<sequence length="64" mass="7028">MLDFNLGDFYPCTDRSDGDASPCTETEPRRGPAFTGILGWLRVLVRRPIKGAVRRSRALGHAPG</sequence>
<evidence type="ECO:0000313" key="1">
    <source>
        <dbReference type="EMBL" id="SHE50218.1"/>
    </source>
</evidence>